<accession>A0A137RF63</accession>
<sequence length="220" mass="24754">MLNLLFPKVCAGCKQQLLKQEDVLCTECVHSLPIASFHKTGNSVLKDKFYGRFLLQNATALAYFQKRGLTQQLLHNLKYRGRKEISSFFGKWLGAELSEIDCYKEIDLVIPVPLHKQKLKKRGFNQVEGFGNEIAKALDVPYRDDVLIKISKSGSQVFKTRILRFEAEEVFSIQNLEAINNKHVLLVDDIITTGATLEKCALQLLKGENVSISIATIAVA</sequence>
<comment type="caution">
    <text evidence="3">The sequence shown here is derived from an EMBL/GenBank/DDBJ whole genome shotgun (WGS) entry which is preliminary data.</text>
</comment>
<name>A0A137RF63_9FLAO</name>
<dbReference type="PANTHER" id="PTHR47505:SF1">
    <property type="entry name" value="DNA UTILIZATION PROTEIN YHGH"/>
    <property type="match status" value="1"/>
</dbReference>
<dbReference type="InterPro" id="IPR000836">
    <property type="entry name" value="PRTase_dom"/>
</dbReference>
<dbReference type="Gene3D" id="3.40.50.2020">
    <property type="match status" value="1"/>
</dbReference>
<evidence type="ECO:0000259" key="2">
    <source>
        <dbReference type="Pfam" id="PF00156"/>
    </source>
</evidence>
<evidence type="ECO:0000256" key="1">
    <source>
        <dbReference type="ARBA" id="ARBA00008007"/>
    </source>
</evidence>
<dbReference type="Pfam" id="PF00156">
    <property type="entry name" value="Pribosyltran"/>
    <property type="match status" value="1"/>
</dbReference>
<dbReference type="PANTHER" id="PTHR47505">
    <property type="entry name" value="DNA UTILIZATION PROTEIN YHGH"/>
    <property type="match status" value="1"/>
</dbReference>
<dbReference type="CDD" id="cd06223">
    <property type="entry name" value="PRTases_typeI"/>
    <property type="match status" value="1"/>
</dbReference>
<dbReference type="SUPFAM" id="SSF53271">
    <property type="entry name" value="PRTase-like"/>
    <property type="match status" value="1"/>
</dbReference>
<dbReference type="Proteomes" id="UP000070138">
    <property type="component" value="Unassembled WGS sequence"/>
</dbReference>
<proteinExistence type="inferred from homology"/>
<organism evidence="3 4">
    <name type="scientific">Aequorivita aquimaris</name>
    <dbReference type="NCBI Taxonomy" id="1548749"/>
    <lineage>
        <taxon>Bacteria</taxon>
        <taxon>Pseudomonadati</taxon>
        <taxon>Bacteroidota</taxon>
        <taxon>Flavobacteriia</taxon>
        <taxon>Flavobacteriales</taxon>
        <taxon>Flavobacteriaceae</taxon>
        <taxon>Aequorivita</taxon>
    </lineage>
</organism>
<dbReference type="EMBL" id="JRWG01000010">
    <property type="protein sequence ID" value="KXN98138.1"/>
    <property type="molecule type" value="Genomic_DNA"/>
</dbReference>
<keyword evidence="4" id="KW-1185">Reference proteome</keyword>
<dbReference type="STRING" id="1548749.LS48_12820"/>
<evidence type="ECO:0000313" key="3">
    <source>
        <dbReference type="EMBL" id="KXN98138.1"/>
    </source>
</evidence>
<dbReference type="InterPro" id="IPR051910">
    <property type="entry name" value="ComF/GntX_DNA_util-trans"/>
</dbReference>
<reference evidence="3 4" key="2">
    <citation type="journal article" date="2016" name="Int. J. Syst. Evol. Microbiol.">
        <title>Vitellibacter aquimaris sp. nov., a marine bacterium isolated from seawater.</title>
        <authorList>
            <person name="Thevarajoo S."/>
            <person name="Selvaratnam C."/>
            <person name="Goh K.M."/>
            <person name="Hong K.W."/>
            <person name="Chan X.Y."/>
            <person name="Chan K.G."/>
            <person name="Chong C.S."/>
        </authorList>
    </citation>
    <scope>NUCLEOTIDE SEQUENCE [LARGE SCALE GENOMIC DNA]</scope>
    <source>
        <strain evidence="3 4">D-24</strain>
    </source>
</reference>
<keyword evidence="3" id="KW-0328">Glycosyltransferase</keyword>
<dbReference type="RefSeq" id="WP_062622901.1">
    <property type="nucleotide sequence ID" value="NZ_JRWG01000010.1"/>
</dbReference>
<protein>
    <submittedName>
        <fullName evidence="3">Amidophosphoribosyltransferase</fullName>
    </submittedName>
</protein>
<evidence type="ECO:0000313" key="4">
    <source>
        <dbReference type="Proteomes" id="UP000070138"/>
    </source>
</evidence>
<reference evidence="4" key="1">
    <citation type="submission" date="2014-10" db="EMBL/GenBank/DDBJ databases">
        <title>Genome sequencing of Vitellibacter sp. D-24.</title>
        <authorList>
            <person name="Thevarajoo S."/>
            <person name="Selvaratnam C."/>
            <person name="Goh K.M."/>
            <person name="Chong C.S."/>
        </authorList>
    </citation>
    <scope>NUCLEOTIDE SEQUENCE [LARGE SCALE GENOMIC DNA]</scope>
    <source>
        <strain evidence="4">D-24</strain>
    </source>
</reference>
<dbReference type="InterPro" id="IPR029057">
    <property type="entry name" value="PRTase-like"/>
</dbReference>
<dbReference type="GO" id="GO:0016757">
    <property type="term" value="F:glycosyltransferase activity"/>
    <property type="evidence" value="ECO:0007669"/>
    <property type="project" value="UniProtKB-KW"/>
</dbReference>
<feature type="domain" description="Phosphoribosyltransferase" evidence="2">
    <location>
        <begin position="130"/>
        <end position="217"/>
    </location>
</feature>
<dbReference type="PATRIC" id="fig|1548749.3.peg.2677"/>
<dbReference type="OrthoDB" id="9779910at2"/>
<gene>
    <name evidence="3" type="ORF">LS48_12820</name>
</gene>
<dbReference type="AlphaFoldDB" id="A0A137RF63"/>
<comment type="similarity">
    <text evidence="1">Belongs to the ComF/GntX family.</text>
</comment>
<keyword evidence="3" id="KW-0808">Transferase</keyword>